<evidence type="ECO:0008006" key="4">
    <source>
        <dbReference type="Google" id="ProtNLM"/>
    </source>
</evidence>
<feature type="transmembrane region" description="Helical" evidence="1">
    <location>
        <begin position="7"/>
        <end position="26"/>
    </location>
</feature>
<keyword evidence="1" id="KW-0812">Transmembrane</keyword>
<comment type="caution">
    <text evidence="2">The sequence shown here is derived from an EMBL/GenBank/DDBJ whole genome shotgun (WGS) entry which is preliminary data.</text>
</comment>
<sequence length="194" mass="22391">MSKIKKFILLGAIILTLLFVISYFVFDNYLNNQNQIAEENNQTTLAKDKTKVLDDNFKITLFKGDVKERESTLKDMKKELGLGDNITEEALRKALENNGYTVDAVYDNEISFKRSPESAVEPNKYYIREFDGYFAIYGSDKDGNLLIENPSTDIYNERKKFKDLPKSDQDIINRLDLKFNTKAEAEEKLSELIS</sequence>
<protein>
    <recommendedName>
        <fullName evidence="4">Bypass of forespore C C-terminal domain-containing protein</fullName>
    </recommendedName>
</protein>
<evidence type="ECO:0000313" key="3">
    <source>
        <dbReference type="Proteomes" id="UP000627781"/>
    </source>
</evidence>
<keyword evidence="1" id="KW-1133">Transmembrane helix</keyword>
<accession>A0ABR8PTK5</accession>
<evidence type="ECO:0000313" key="2">
    <source>
        <dbReference type="EMBL" id="MBD7911518.1"/>
    </source>
</evidence>
<dbReference type="RefSeq" id="WP_191768383.1">
    <property type="nucleotide sequence ID" value="NZ_JACSRA010000011.1"/>
</dbReference>
<dbReference type="Proteomes" id="UP000627781">
    <property type="component" value="Unassembled WGS sequence"/>
</dbReference>
<keyword evidence="1" id="KW-0472">Membrane</keyword>
<reference evidence="2 3" key="1">
    <citation type="submission" date="2020-08" db="EMBL/GenBank/DDBJ databases">
        <title>A Genomic Blueprint of the Chicken Gut Microbiome.</title>
        <authorList>
            <person name="Gilroy R."/>
            <person name="Ravi A."/>
            <person name="Getino M."/>
            <person name="Pursley I."/>
            <person name="Horton D.L."/>
            <person name="Alikhan N.-F."/>
            <person name="Baker D."/>
            <person name="Gharbi K."/>
            <person name="Hall N."/>
            <person name="Watson M."/>
            <person name="Adriaenssens E.M."/>
            <person name="Foster-Nyarko E."/>
            <person name="Jarju S."/>
            <person name="Secka A."/>
            <person name="Antonio M."/>
            <person name="Oren A."/>
            <person name="Chaudhuri R."/>
            <person name="La Ragione R.M."/>
            <person name="Hildebrand F."/>
            <person name="Pallen M.J."/>
        </authorList>
    </citation>
    <scope>NUCLEOTIDE SEQUENCE [LARGE SCALE GENOMIC DNA]</scope>
    <source>
        <strain evidence="2 3">Sa3CVN1</strain>
    </source>
</reference>
<gene>
    <name evidence="2" type="ORF">H9661_09135</name>
</gene>
<evidence type="ECO:0000256" key="1">
    <source>
        <dbReference type="SAM" id="Phobius"/>
    </source>
</evidence>
<keyword evidence="3" id="KW-1185">Reference proteome</keyword>
<organism evidence="2 3">
    <name type="scientific">Clostridium cibarium</name>
    <dbReference type="NCBI Taxonomy" id="2762247"/>
    <lineage>
        <taxon>Bacteria</taxon>
        <taxon>Bacillati</taxon>
        <taxon>Bacillota</taxon>
        <taxon>Clostridia</taxon>
        <taxon>Eubacteriales</taxon>
        <taxon>Clostridiaceae</taxon>
        <taxon>Clostridium</taxon>
    </lineage>
</organism>
<name>A0ABR8PTK5_9CLOT</name>
<dbReference type="EMBL" id="JACSRA010000011">
    <property type="protein sequence ID" value="MBD7911518.1"/>
    <property type="molecule type" value="Genomic_DNA"/>
</dbReference>
<proteinExistence type="predicted"/>